<gene>
    <name evidence="2" type="ORF">RBSWK_05320</name>
</gene>
<dbReference type="Proteomes" id="UP000010959">
    <property type="component" value="Unassembled WGS sequence"/>
</dbReference>
<protein>
    <submittedName>
        <fullName evidence="2">Uncharacterized protein</fullName>
    </submittedName>
</protein>
<sequence length="52" mass="5464">MRFIESIPRYGAGSKRISDPTWLVAALIALAVLALATVPSTTTVPSGKSDHP</sequence>
<keyword evidence="1" id="KW-0472">Membrane</keyword>
<keyword evidence="1" id="KW-1133">Transmembrane helix</keyword>
<organism evidence="2 3">
    <name type="scientific">Rhodopirellula baltica SWK14</name>
    <dbReference type="NCBI Taxonomy" id="993516"/>
    <lineage>
        <taxon>Bacteria</taxon>
        <taxon>Pseudomonadati</taxon>
        <taxon>Planctomycetota</taxon>
        <taxon>Planctomycetia</taxon>
        <taxon>Pirellulales</taxon>
        <taxon>Pirellulaceae</taxon>
        <taxon>Rhodopirellula</taxon>
    </lineage>
</organism>
<evidence type="ECO:0000313" key="2">
    <source>
        <dbReference type="EMBL" id="ELP30759.1"/>
    </source>
</evidence>
<comment type="caution">
    <text evidence="2">The sequence shown here is derived from an EMBL/GenBank/DDBJ whole genome shotgun (WGS) entry which is preliminary data.</text>
</comment>
<proteinExistence type="predicted"/>
<feature type="transmembrane region" description="Helical" evidence="1">
    <location>
        <begin position="21"/>
        <end position="38"/>
    </location>
</feature>
<dbReference type="EMBL" id="AMWG01000145">
    <property type="protein sequence ID" value="ELP30759.1"/>
    <property type="molecule type" value="Genomic_DNA"/>
</dbReference>
<accession>L7C9A2</accession>
<evidence type="ECO:0000256" key="1">
    <source>
        <dbReference type="SAM" id="Phobius"/>
    </source>
</evidence>
<reference evidence="2 3" key="1">
    <citation type="journal article" date="2013" name="Mar. Genomics">
        <title>Expression of sulfatases in Rhodopirellula baltica and the diversity of sulfatases in the genus Rhodopirellula.</title>
        <authorList>
            <person name="Wegner C.E."/>
            <person name="Richter-Heitmann T."/>
            <person name="Klindworth A."/>
            <person name="Klockow C."/>
            <person name="Richter M."/>
            <person name="Achstetter T."/>
            <person name="Glockner F.O."/>
            <person name="Harder J."/>
        </authorList>
    </citation>
    <scope>NUCLEOTIDE SEQUENCE [LARGE SCALE GENOMIC DNA]</scope>
    <source>
        <strain evidence="2 3">SWK14</strain>
    </source>
</reference>
<keyword evidence="1" id="KW-0812">Transmembrane</keyword>
<name>L7C9A2_RHOBT</name>
<dbReference type="AlphaFoldDB" id="L7C9A2"/>
<evidence type="ECO:0000313" key="3">
    <source>
        <dbReference type="Proteomes" id="UP000010959"/>
    </source>
</evidence>